<evidence type="ECO:0000256" key="1">
    <source>
        <dbReference type="SAM" id="MobiDB-lite"/>
    </source>
</evidence>
<dbReference type="Proteomes" id="UP001424459">
    <property type="component" value="Unassembled WGS sequence"/>
</dbReference>
<name>A0ABP7UFE7_9SPHN</name>
<feature type="region of interest" description="Disordered" evidence="1">
    <location>
        <begin position="1"/>
        <end position="40"/>
    </location>
</feature>
<reference evidence="3" key="1">
    <citation type="journal article" date="2019" name="Int. J. Syst. Evol. Microbiol.">
        <title>The Global Catalogue of Microorganisms (GCM) 10K type strain sequencing project: providing services to taxonomists for standard genome sequencing and annotation.</title>
        <authorList>
            <consortium name="The Broad Institute Genomics Platform"/>
            <consortium name="The Broad Institute Genome Sequencing Center for Infectious Disease"/>
            <person name="Wu L."/>
            <person name="Ma J."/>
        </authorList>
    </citation>
    <scope>NUCLEOTIDE SEQUENCE [LARGE SCALE GENOMIC DNA]</scope>
    <source>
        <strain evidence="3">JCM 17564</strain>
    </source>
</reference>
<dbReference type="RefSeq" id="WP_344697309.1">
    <property type="nucleotide sequence ID" value="NZ_BAABBR010000001.1"/>
</dbReference>
<proteinExistence type="predicted"/>
<comment type="caution">
    <text evidence="2">The sequence shown here is derived from an EMBL/GenBank/DDBJ whole genome shotgun (WGS) entry which is preliminary data.</text>
</comment>
<protein>
    <submittedName>
        <fullName evidence="2">Uncharacterized protein</fullName>
    </submittedName>
</protein>
<organism evidence="2 3">
    <name type="scientific">Sphingomonas rosea</name>
    <dbReference type="NCBI Taxonomy" id="335605"/>
    <lineage>
        <taxon>Bacteria</taxon>
        <taxon>Pseudomonadati</taxon>
        <taxon>Pseudomonadota</taxon>
        <taxon>Alphaproteobacteria</taxon>
        <taxon>Sphingomonadales</taxon>
        <taxon>Sphingomonadaceae</taxon>
        <taxon>Sphingomonas</taxon>
    </lineage>
</organism>
<gene>
    <name evidence="2" type="ORF">GCM10022281_23810</name>
</gene>
<evidence type="ECO:0000313" key="2">
    <source>
        <dbReference type="EMBL" id="GAA4041962.1"/>
    </source>
</evidence>
<evidence type="ECO:0000313" key="3">
    <source>
        <dbReference type="Proteomes" id="UP001424459"/>
    </source>
</evidence>
<sequence>MDAKEKISTGPNESPRNETIAGTGPGIPDDAALPGRSFPEAPTDEEVARIAEALGVPVPE</sequence>
<dbReference type="EMBL" id="BAABBR010000001">
    <property type="protein sequence ID" value="GAA4041962.1"/>
    <property type="molecule type" value="Genomic_DNA"/>
</dbReference>
<accession>A0ABP7UFE7</accession>
<keyword evidence="3" id="KW-1185">Reference proteome</keyword>